<evidence type="ECO:0000313" key="4">
    <source>
        <dbReference type="Proteomes" id="UP000239089"/>
    </source>
</evidence>
<feature type="domain" description="NIF system FeS cluster assembly NifU C-terminal" evidence="2">
    <location>
        <begin position="99"/>
        <end position="162"/>
    </location>
</feature>
<name>A0A2S6N8H2_9HYPH</name>
<dbReference type="EMBL" id="NHSJ01000070">
    <property type="protein sequence ID" value="PPQ30913.1"/>
    <property type="molecule type" value="Genomic_DNA"/>
</dbReference>
<dbReference type="AlphaFoldDB" id="A0A2S6N8H2"/>
<evidence type="ECO:0000313" key="3">
    <source>
        <dbReference type="EMBL" id="PPQ30913.1"/>
    </source>
</evidence>
<dbReference type="Pfam" id="PF01106">
    <property type="entry name" value="NifU"/>
    <property type="match status" value="1"/>
</dbReference>
<organism evidence="3 4">
    <name type="scientific">Rhodoblastus sphagnicola</name>
    <dbReference type="NCBI Taxonomy" id="333368"/>
    <lineage>
        <taxon>Bacteria</taxon>
        <taxon>Pseudomonadati</taxon>
        <taxon>Pseudomonadota</taxon>
        <taxon>Alphaproteobacteria</taxon>
        <taxon>Hyphomicrobiales</taxon>
        <taxon>Rhodoblastaceae</taxon>
        <taxon>Rhodoblastus</taxon>
    </lineage>
</organism>
<evidence type="ECO:0000259" key="2">
    <source>
        <dbReference type="Pfam" id="PF01106"/>
    </source>
</evidence>
<keyword evidence="4" id="KW-1185">Reference proteome</keyword>
<dbReference type="SUPFAM" id="SSF117916">
    <property type="entry name" value="Fe-S cluster assembly (FSCA) domain-like"/>
    <property type="match status" value="1"/>
</dbReference>
<dbReference type="GO" id="GO:0005506">
    <property type="term" value="F:iron ion binding"/>
    <property type="evidence" value="ECO:0007669"/>
    <property type="project" value="InterPro"/>
</dbReference>
<dbReference type="InterPro" id="IPR001075">
    <property type="entry name" value="NIF_FeS_clus_asmbl_NifU_C"/>
</dbReference>
<dbReference type="GO" id="GO:0051536">
    <property type="term" value="F:iron-sulfur cluster binding"/>
    <property type="evidence" value="ECO:0007669"/>
    <property type="project" value="InterPro"/>
</dbReference>
<feature type="region of interest" description="Disordered" evidence="1">
    <location>
        <begin position="1"/>
        <end position="20"/>
    </location>
</feature>
<dbReference type="Gene3D" id="3.30.300.130">
    <property type="entry name" value="Fe-S cluster assembly (FSCA)"/>
    <property type="match status" value="1"/>
</dbReference>
<comment type="caution">
    <text evidence="3">The sequence shown here is derived from an EMBL/GenBank/DDBJ whole genome shotgun (WGS) entry which is preliminary data.</text>
</comment>
<protein>
    <recommendedName>
        <fullName evidence="2">NIF system FeS cluster assembly NifU C-terminal domain-containing protein</fullName>
    </recommendedName>
</protein>
<reference evidence="3 4" key="1">
    <citation type="journal article" date="2018" name="Arch. Microbiol.">
        <title>New insights into the metabolic potential of the phototrophic purple bacterium Rhodopila globiformis DSM 161(T) from its draft genome sequence and evidence for a vanadium-dependent nitrogenase.</title>
        <authorList>
            <person name="Imhoff J.F."/>
            <person name="Rahn T."/>
            <person name="Kunzel S."/>
            <person name="Neulinger S.C."/>
        </authorList>
    </citation>
    <scope>NUCLEOTIDE SEQUENCE [LARGE SCALE GENOMIC DNA]</scope>
    <source>
        <strain evidence="3 4">DSM 16996</strain>
    </source>
</reference>
<sequence length="167" mass="17785">MAKPATKISPRGAGGSTMSISTSPAAWRWACPARSIMPTCAAISTPFPIRAGARWCRACRPACRRPSMCSARCAVFGRSTARIFATGGRSMSDDEIAIIAQCIDEARPGIQSDGGDIEFLGVRGQRVEVKLTGKCLTCALAGQTLGALRKKIMQRIDRPLMVVPIMA</sequence>
<proteinExistence type="predicted"/>
<gene>
    <name evidence="3" type="ORF">CCR94_11150</name>
</gene>
<dbReference type="Proteomes" id="UP000239089">
    <property type="component" value="Unassembled WGS sequence"/>
</dbReference>
<dbReference type="GO" id="GO:0016226">
    <property type="term" value="P:iron-sulfur cluster assembly"/>
    <property type="evidence" value="ECO:0007669"/>
    <property type="project" value="InterPro"/>
</dbReference>
<evidence type="ECO:0000256" key="1">
    <source>
        <dbReference type="SAM" id="MobiDB-lite"/>
    </source>
</evidence>
<accession>A0A2S6N8H2</accession>
<dbReference type="InterPro" id="IPR034904">
    <property type="entry name" value="FSCA_dom_sf"/>
</dbReference>